<dbReference type="AlphaFoldDB" id="A0A4U8YI25"/>
<accession>A0A4U8YI25</accession>
<evidence type="ECO:0008006" key="4">
    <source>
        <dbReference type="Google" id="ProtNLM"/>
    </source>
</evidence>
<gene>
    <name evidence="2" type="ORF">MSL71_8590</name>
</gene>
<feature type="signal peptide" evidence="1">
    <location>
        <begin position="1"/>
        <end position="27"/>
    </location>
</feature>
<evidence type="ECO:0000313" key="2">
    <source>
        <dbReference type="EMBL" id="VFQ43231.1"/>
    </source>
</evidence>
<keyword evidence="1" id="KW-0732">Signal</keyword>
<dbReference type="Proteomes" id="UP000507962">
    <property type="component" value="Unassembled WGS sequence"/>
</dbReference>
<evidence type="ECO:0000313" key="3">
    <source>
        <dbReference type="Proteomes" id="UP000507962"/>
    </source>
</evidence>
<reference evidence="2 3" key="1">
    <citation type="submission" date="2019-03" db="EMBL/GenBank/DDBJ databases">
        <authorList>
            <person name="Nijsse B."/>
        </authorList>
    </citation>
    <scope>NUCLEOTIDE SEQUENCE [LARGE SCALE GENOMIC DNA]</scope>
    <source>
        <strain evidence="2">Desulfoluna butyratoxydans MSL71</strain>
    </source>
</reference>
<evidence type="ECO:0000256" key="1">
    <source>
        <dbReference type="SAM" id="SignalP"/>
    </source>
</evidence>
<name>A0A4U8YI25_9BACT</name>
<dbReference type="Pfam" id="PF11383">
    <property type="entry name" value="DUF3187"/>
    <property type="match status" value="1"/>
</dbReference>
<keyword evidence="3" id="KW-1185">Reference proteome</keyword>
<dbReference type="InterPro" id="IPR021523">
    <property type="entry name" value="DUF3187"/>
</dbReference>
<sequence length="345" mass="38600">MRCRWMLFCVVPVLFVCQMLSPSIASAGLGPFRVPALGAGEFFRTVPAFASPFTDSMPGRVEVGMDVRWLNTWVYHVESDRSVDWVDFKDTDELKHGSFLFDVETLAFVPSVLYRVGDRMTLGFEIPVAIQGGGVLDGFIEGFHSMIGVGQHNRDDWPRDSSHYITVDKNNVAHDKSDELNRVITGDVQLSASMLVSQWPMLTARAIVKLPTSRIYDSQENSGTDVTLQGIWSWRRGAFAGYHGIGGTVYTRDGDENLDLERFRYSTMNSFEYMPSDTFSWVISLNHASAVADYPELEEPVVELTMGFKKVVGPGVLEFGIIENLFFFDNSPDAGLQLGYTLKLL</sequence>
<protein>
    <recommendedName>
        <fullName evidence="4">DUF3187 family protein</fullName>
    </recommendedName>
</protein>
<organism evidence="2 3">
    <name type="scientific">Desulfoluna butyratoxydans</name>
    <dbReference type="NCBI Taxonomy" id="231438"/>
    <lineage>
        <taxon>Bacteria</taxon>
        <taxon>Pseudomonadati</taxon>
        <taxon>Thermodesulfobacteriota</taxon>
        <taxon>Desulfobacteria</taxon>
        <taxon>Desulfobacterales</taxon>
        <taxon>Desulfolunaceae</taxon>
        <taxon>Desulfoluna</taxon>
    </lineage>
</organism>
<proteinExistence type="predicted"/>
<dbReference type="EMBL" id="CAADHO010000001">
    <property type="protein sequence ID" value="VFQ43231.1"/>
    <property type="molecule type" value="Genomic_DNA"/>
</dbReference>
<feature type="chain" id="PRO_5020574840" description="DUF3187 family protein" evidence="1">
    <location>
        <begin position="28"/>
        <end position="345"/>
    </location>
</feature>